<dbReference type="KEGG" id="adl:AURDEDRAFT_19363"/>
<evidence type="ECO:0000259" key="1">
    <source>
        <dbReference type="Pfam" id="PF18717"/>
    </source>
</evidence>
<evidence type="ECO:0000313" key="3">
    <source>
        <dbReference type="Proteomes" id="UP000006514"/>
    </source>
</evidence>
<dbReference type="EMBL" id="JH687856">
    <property type="protein sequence ID" value="EJD36667.1"/>
    <property type="molecule type" value="Genomic_DNA"/>
</dbReference>
<dbReference type="InParanoid" id="J0D9T8"/>
<evidence type="ECO:0000313" key="2">
    <source>
        <dbReference type="EMBL" id="EJD36667.1"/>
    </source>
</evidence>
<feature type="non-terminal residue" evidence="2">
    <location>
        <position position="1"/>
    </location>
</feature>
<dbReference type="InterPro" id="IPR040648">
    <property type="entry name" value="HMGXB3_CxC4"/>
</dbReference>
<name>J0D9T8_AURST</name>
<proteinExistence type="predicted"/>
<feature type="non-terminal residue" evidence="2">
    <location>
        <position position="210"/>
    </location>
</feature>
<reference evidence="3" key="1">
    <citation type="journal article" date="2012" name="Science">
        <title>The Paleozoic origin of enzymatic lignin decomposition reconstructed from 31 fungal genomes.</title>
        <authorList>
            <person name="Floudas D."/>
            <person name="Binder M."/>
            <person name="Riley R."/>
            <person name="Barry K."/>
            <person name="Blanchette R.A."/>
            <person name="Henrissat B."/>
            <person name="Martinez A.T."/>
            <person name="Otillar R."/>
            <person name="Spatafora J.W."/>
            <person name="Yadav J.S."/>
            <person name="Aerts A."/>
            <person name="Benoit I."/>
            <person name="Boyd A."/>
            <person name="Carlson A."/>
            <person name="Copeland A."/>
            <person name="Coutinho P.M."/>
            <person name="de Vries R.P."/>
            <person name="Ferreira P."/>
            <person name="Findley K."/>
            <person name="Foster B."/>
            <person name="Gaskell J."/>
            <person name="Glotzer D."/>
            <person name="Gorecki P."/>
            <person name="Heitman J."/>
            <person name="Hesse C."/>
            <person name="Hori C."/>
            <person name="Igarashi K."/>
            <person name="Jurgens J.A."/>
            <person name="Kallen N."/>
            <person name="Kersten P."/>
            <person name="Kohler A."/>
            <person name="Kuees U."/>
            <person name="Kumar T.K.A."/>
            <person name="Kuo A."/>
            <person name="LaButti K."/>
            <person name="Larrondo L.F."/>
            <person name="Lindquist E."/>
            <person name="Ling A."/>
            <person name="Lombard V."/>
            <person name="Lucas S."/>
            <person name="Lundell T."/>
            <person name="Martin R."/>
            <person name="McLaughlin D.J."/>
            <person name="Morgenstern I."/>
            <person name="Morin E."/>
            <person name="Murat C."/>
            <person name="Nagy L.G."/>
            <person name="Nolan M."/>
            <person name="Ohm R.A."/>
            <person name="Patyshakuliyeva A."/>
            <person name="Rokas A."/>
            <person name="Ruiz-Duenas F.J."/>
            <person name="Sabat G."/>
            <person name="Salamov A."/>
            <person name="Samejima M."/>
            <person name="Schmutz J."/>
            <person name="Slot J.C."/>
            <person name="St John F."/>
            <person name="Stenlid J."/>
            <person name="Sun H."/>
            <person name="Sun S."/>
            <person name="Syed K."/>
            <person name="Tsang A."/>
            <person name="Wiebenga A."/>
            <person name="Young D."/>
            <person name="Pisabarro A."/>
            <person name="Eastwood D.C."/>
            <person name="Martin F."/>
            <person name="Cullen D."/>
            <person name="Grigoriev I.V."/>
            <person name="Hibbett D.S."/>
        </authorList>
    </citation>
    <scope>NUCLEOTIDE SEQUENCE [LARGE SCALE GENOMIC DNA]</scope>
    <source>
        <strain evidence="3">TFB10046</strain>
    </source>
</reference>
<feature type="domain" description="HMG" evidence="1">
    <location>
        <begin position="19"/>
        <end position="152"/>
    </location>
</feature>
<organism evidence="2 3">
    <name type="scientific">Auricularia subglabra (strain TFB-10046 / SS5)</name>
    <name type="common">White-rot fungus</name>
    <name type="synonym">Auricularia delicata (strain TFB10046)</name>
    <dbReference type="NCBI Taxonomy" id="717982"/>
    <lineage>
        <taxon>Eukaryota</taxon>
        <taxon>Fungi</taxon>
        <taxon>Dikarya</taxon>
        <taxon>Basidiomycota</taxon>
        <taxon>Agaricomycotina</taxon>
        <taxon>Agaricomycetes</taxon>
        <taxon>Auriculariales</taxon>
        <taxon>Auriculariaceae</taxon>
        <taxon>Auricularia</taxon>
    </lineage>
</organism>
<dbReference type="OrthoDB" id="5598737at2759"/>
<protein>
    <recommendedName>
        <fullName evidence="1">HMG domain-containing protein</fullName>
    </recommendedName>
</protein>
<accession>J0D9T8</accession>
<sequence length="210" mass="23393">PPRWCCMEGDEAPWFPLVDPIPDVLHLEGPGRCRCGAVPSDDVEKRLMPCVIYGSQRVYHRQVEVRPCFACSGGRKFAGPDLGELGIFNFNNRSMYTHELLNGFTSGMTAHELPFHAFVTTVDRSYLEHGPANPQPSDDFVSDETFRRVWYSWRRLQLLGDTFSCDDCGPSPPTVIFDGLTAGFPGKYVTPTLTPPTTVLPGAPVRDTVR</sequence>
<dbReference type="Pfam" id="PF18717">
    <property type="entry name" value="CxC4"/>
    <property type="match status" value="1"/>
</dbReference>
<dbReference type="eggNOG" id="ENOG502S87Y">
    <property type="taxonomic scope" value="Eukaryota"/>
</dbReference>
<dbReference type="AlphaFoldDB" id="J0D9T8"/>
<gene>
    <name evidence="2" type="ORF">AURDEDRAFT_19363</name>
</gene>
<keyword evidence="3" id="KW-1185">Reference proteome</keyword>
<dbReference type="Proteomes" id="UP000006514">
    <property type="component" value="Unassembled WGS sequence"/>
</dbReference>